<feature type="compositionally biased region" description="Basic and acidic residues" evidence="1">
    <location>
        <begin position="40"/>
        <end position="50"/>
    </location>
</feature>
<protein>
    <submittedName>
        <fullName evidence="2">Uncharacterized protein</fullName>
    </submittedName>
</protein>
<feature type="region of interest" description="Disordered" evidence="1">
    <location>
        <begin position="1"/>
        <end position="63"/>
    </location>
</feature>
<keyword evidence="3" id="KW-1185">Reference proteome</keyword>
<evidence type="ECO:0000313" key="3">
    <source>
        <dbReference type="Proteomes" id="UP000191691"/>
    </source>
</evidence>
<accession>A0A1V6YI24</accession>
<reference evidence="3" key="1">
    <citation type="journal article" date="2017" name="Nat. Microbiol.">
        <title>Global analysis of biosynthetic gene clusters reveals vast potential of secondary metabolite production in Penicillium species.</title>
        <authorList>
            <person name="Nielsen J.C."/>
            <person name="Grijseels S."/>
            <person name="Prigent S."/>
            <person name="Ji B."/>
            <person name="Dainat J."/>
            <person name="Nielsen K.F."/>
            <person name="Frisvad J.C."/>
            <person name="Workman M."/>
            <person name="Nielsen J."/>
        </authorList>
    </citation>
    <scope>NUCLEOTIDE SEQUENCE [LARGE SCALE GENOMIC DNA]</scope>
    <source>
        <strain evidence="3">IBT 13039</strain>
    </source>
</reference>
<dbReference type="AlphaFoldDB" id="A0A1V6YI24"/>
<dbReference type="Proteomes" id="UP000191691">
    <property type="component" value="Unassembled WGS sequence"/>
</dbReference>
<dbReference type="EMBL" id="MOOB01000020">
    <property type="protein sequence ID" value="OQE87136.1"/>
    <property type="molecule type" value="Genomic_DNA"/>
</dbReference>
<sequence length="124" mass="13273">MSRLLNDIGESLKDREHLAQDAQLDHEESSANQEDADNISQERDGSEDLPKPPNSHESVQPGAGVYQFKAGFSPCLPTTWGLPSLPTTGAPCIPHPKGHEPCASTAHSPPRDVSVDYYVTGIGA</sequence>
<name>A0A1V6YI24_PENNA</name>
<evidence type="ECO:0000256" key="1">
    <source>
        <dbReference type="SAM" id="MobiDB-lite"/>
    </source>
</evidence>
<feature type="compositionally biased region" description="Basic and acidic residues" evidence="1">
    <location>
        <begin position="10"/>
        <end position="29"/>
    </location>
</feature>
<organism evidence="2 3">
    <name type="scientific">Penicillium nalgiovense</name>
    <dbReference type="NCBI Taxonomy" id="60175"/>
    <lineage>
        <taxon>Eukaryota</taxon>
        <taxon>Fungi</taxon>
        <taxon>Dikarya</taxon>
        <taxon>Ascomycota</taxon>
        <taxon>Pezizomycotina</taxon>
        <taxon>Eurotiomycetes</taxon>
        <taxon>Eurotiomycetidae</taxon>
        <taxon>Eurotiales</taxon>
        <taxon>Aspergillaceae</taxon>
        <taxon>Penicillium</taxon>
    </lineage>
</organism>
<comment type="caution">
    <text evidence="2">The sequence shown here is derived from an EMBL/GenBank/DDBJ whole genome shotgun (WGS) entry which is preliminary data.</text>
</comment>
<proteinExistence type="predicted"/>
<evidence type="ECO:0000313" key="2">
    <source>
        <dbReference type="EMBL" id="OQE87136.1"/>
    </source>
</evidence>
<gene>
    <name evidence="2" type="ORF">PENNAL_c0020G00471</name>
</gene>